<dbReference type="Proteomes" id="UP000324065">
    <property type="component" value="Unassembled WGS sequence"/>
</dbReference>
<keyword evidence="3" id="KW-1185">Reference proteome</keyword>
<dbReference type="AlphaFoldDB" id="A0A5M6IB31"/>
<proteinExistence type="predicted"/>
<comment type="caution">
    <text evidence="2">The sequence shown here is derived from an EMBL/GenBank/DDBJ whole genome shotgun (WGS) entry which is preliminary data.</text>
</comment>
<organism evidence="2 3">
    <name type="scientific">Roseospira marina</name>
    <dbReference type="NCBI Taxonomy" id="140057"/>
    <lineage>
        <taxon>Bacteria</taxon>
        <taxon>Pseudomonadati</taxon>
        <taxon>Pseudomonadota</taxon>
        <taxon>Alphaproteobacteria</taxon>
        <taxon>Rhodospirillales</taxon>
        <taxon>Rhodospirillaceae</taxon>
        <taxon>Roseospira</taxon>
    </lineage>
</organism>
<dbReference type="EMBL" id="VWPJ01000009">
    <property type="protein sequence ID" value="KAA5605433.1"/>
    <property type="molecule type" value="Genomic_DNA"/>
</dbReference>
<reference evidence="2 3" key="1">
    <citation type="submission" date="2019-09" db="EMBL/GenBank/DDBJ databases">
        <title>Genome sequence of Roseospira marina, one of the more divergent members of the non-sulfur purple photosynthetic bacterial family, the Rhodospirillaceae.</title>
        <authorList>
            <person name="Meyer T."/>
            <person name="Kyndt J."/>
        </authorList>
    </citation>
    <scope>NUCLEOTIDE SEQUENCE [LARGE SCALE GENOMIC DNA]</scope>
    <source>
        <strain evidence="2 3">DSM 15113</strain>
    </source>
</reference>
<dbReference type="RefSeq" id="WP_150062483.1">
    <property type="nucleotide sequence ID" value="NZ_JACHII010000021.1"/>
</dbReference>
<evidence type="ECO:0000313" key="3">
    <source>
        <dbReference type="Proteomes" id="UP000324065"/>
    </source>
</evidence>
<feature type="compositionally biased region" description="Polar residues" evidence="1">
    <location>
        <begin position="1"/>
        <end position="13"/>
    </location>
</feature>
<name>A0A5M6IB31_9PROT</name>
<gene>
    <name evidence="2" type="ORF">F1188_11060</name>
</gene>
<evidence type="ECO:0000256" key="1">
    <source>
        <dbReference type="SAM" id="MobiDB-lite"/>
    </source>
</evidence>
<evidence type="ECO:0000313" key="2">
    <source>
        <dbReference type="EMBL" id="KAA5605433.1"/>
    </source>
</evidence>
<feature type="region of interest" description="Disordered" evidence="1">
    <location>
        <begin position="1"/>
        <end position="151"/>
    </location>
</feature>
<protein>
    <submittedName>
        <fullName evidence="2">Uncharacterized protein</fullName>
    </submittedName>
</protein>
<feature type="compositionally biased region" description="Basic and acidic residues" evidence="1">
    <location>
        <begin position="91"/>
        <end position="122"/>
    </location>
</feature>
<feature type="compositionally biased region" description="Basic and acidic residues" evidence="1">
    <location>
        <begin position="141"/>
        <end position="151"/>
    </location>
</feature>
<accession>A0A5M6IB31</accession>
<feature type="region of interest" description="Disordered" evidence="1">
    <location>
        <begin position="286"/>
        <end position="372"/>
    </location>
</feature>
<sequence length="372" mass="39988">MTTQTASAPTPNTGDDRSEVELADADDLDALLAAADAIEDGDDDGEDGVQDVTVSDQDGPGAKEPGADPKPTPGAPPHDSAQADGNGQEQGQDRADFVPRARLNEEARKRRELEARIQELEQGKQGGNQQNAPEAPPFDPDTAHKALHQDVRKVKQQVAELFDKGDIGLAELRRREAAIDDRAEELAAEIDAKARDRVRAEPAEAGDEDLSLSLATRRLEQAHPWARQLSQADAEFLTQAAVYDLRQAGRAIPTRRDGTLTSEGTLMLRAAVVQAGYRYGVAQRMGYQPQPRPTQPGSQQPSQPQPRPGPSPNQRRTKADLAAAMPPDLSQAGTTGPVSDLDRLTASAHEMSEADLASEDPGLLDRMIASFE</sequence>
<feature type="compositionally biased region" description="Acidic residues" evidence="1">
    <location>
        <begin position="37"/>
        <end position="49"/>
    </location>
</feature>